<feature type="signal peptide" evidence="2">
    <location>
        <begin position="1"/>
        <end position="18"/>
    </location>
</feature>
<keyword evidence="4" id="KW-1185">Reference proteome</keyword>
<dbReference type="GO" id="GO:0030288">
    <property type="term" value="C:outer membrane-bounded periplasmic space"/>
    <property type="evidence" value="ECO:0007669"/>
    <property type="project" value="TreeGrafter"/>
</dbReference>
<organism evidence="3 4">
    <name type="scientific">Salipiger pallidus</name>
    <dbReference type="NCBI Taxonomy" id="1775170"/>
    <lineage>
        <taxon>Bacteria</taxon>
        <taxon>Pseudomonadati</taxon>
        <taxon>Pseudomonadota</taxon>
        <taxon>Alphaproteobacteria</taxon>
        <taxon>Rhodobacterales</taxon>
        <taxon>Roseobacteraceae</taxon>
        <taxon>Salipiger</taxon>
    </lineage>
</organism>
<reference evidence="3" key="2">
    <citation type="submission" date="2020-09" db="EMBL/GenBank/DDBJ databases">
        <authorList>
            <person name="Sun Q."/>
            <person name="Zhou Y."/>
        </authorList>
    </citation>
    <scope>NUCLEOTIDE SEQUENCE</scope>
    <source>
        <strain evidence="3">CGMCC 1.15762</strain>
    </source>
</reference>
<protein>
    <submittedName>
        <fullName evidence="3">Periplasmic iron-binding protein</fullName>
    </submittedName>
</protein>
<dbReference type="PANTHER" id="PTHR30006:SF25">
    <property type="entry name" value="PHOSPHOGLYCERATE TRANSPORT REGULATORY PROTEIN PGTC"/>
    <property type="match status" value="1"/>
</dbReference>
<dbReference type="Pfam" id="PF13343">
    <property type="entry name" value="SBP_bac_6"/>
    <property type="match status" value="1"/>
</dbReference>
<accession>A0A8J2ZN62</accession>
<reference evidence="3" key="1">
    <citation type="journal article" date="2014" name="Int. J. Syst. Evol. Microbiol.">
        <title>Complete genome sequence of Corynebacterium casei LMG S-19264T (=DSM 44701T), isolated from a smear-ripened cheese.</title>
        <authorList>
            <consortium name="US DOE Joint Genome Institute (JGI-PGF)"/>
            <person name="Walter F."/>
            <person name="Albersmeier A."/>
            <person name="Kalinowski J."/>
            <person name="Ruckert C."/>
        </authorList>
    </citation>
    <scope>NUCLEOTIDE SEQUENCE</scope>
    <source>
        <strain evidence="3">CGMCC 1.15762</strain>
    </source>
</reference>
<dbReference type="Proteomes" id="UP000617145">
    <property type="component" value="Unassembled WGS sequence"/>
</dbReference>
<keyword evidence="1 2" id="KW-0732">Signal</keyword>
<dbReference type="EMBL" id="BMJV01000008">
    <property type="protein sequence ID" value="GGG82868.1"/>
    <property type="molecule type" value="Genomic_DNA"/>
</dbReference>
<gene>
    <name evidence="3" type="primary">afuA</name>
    <name evidence="3" type="ORF">GCM10011415_35840</name>
</gene>
<dbReference type="AlphaFoldDB" id="A0A8J2ZN62"/>
<sequence>MIRILILLLTLLPVGTTAQEATATFGTGGSTLLLRSTTDLSIIRPVMERFTERNPDIRVSYEQWGSNALFEASRNACEGEGVSADAIFTSAVHQALFLVNAACARPYRSALTTALPEARRWRDELWGISEEPAVIVYNSDALEGDRVPRSRFELLDLMRRQPEALRGRIATYDIEASGLGYLFAHADSLEASTFGAMLEALARMDAIATCCSAEIIDGVASGRYHIAYNVLGSYAAQRAGRHIGVILPEDYTLVLSRAYLIPKQAGNAPAAERLLDFLLGAEAQTMLADIGLVMSVDPSETGLLPSARRLIPLSPPLLRALDGSTRARMFHLWANAFERDGGG</sequence>
<dbReference type="PANTHER" id="PTHR30006">
    <property type="entry name" value="THIAMINE-BINDING PERIPLASMIC PROTEIN-RELATED"/>
    <property type="match status" value="1"/>
</dbReference>
<dbReference type="Gene3D" id="3.40.190.10">
    <property type="entry name" value="Periplasmic binding protein-like II"/>
    <property type="match status" value="2"/>
</dbReference>
<evidence type="ECO:0000313" key="4">
    <source>
        <dbReference type="Proteomes" id="UP000617145"/>
    </source>
</evidence>
<feature type="chain" id="PRO_5035217319" evidence="2">
    <location>
        <begin position="19"/>
        <end position="343"/>
    </location>
</feature>
<evidence type="ECO:0000256" key="1">
    <source>
        <dbReference type="ARBA" id="ARBA00022729"/>
    </source>
</evidence>
<evidence type="ECO:0000256" key="2">
    <source>
        <dbReference type="SAM" id="SignalP"/>
    </source>
</evidence>
<dbReference type="RefSeq" id="WP_188791654.1">
    <property type="nucleotide sequence ID" value="NZ_BMJV01000008.1"/>
</dbReference>
<comment type="caution">
    <text evidence="3">The sequence shown here is derived from an EMBL/GenBank/DDBJ whole genome shotgun (WGS) entry which is preliminary data.</text>
</comment>
<evidence type="ECO:0000313" key="3">
    <source>
        <dbReference type="EMBL" id="GGG82868.1"/>
    </source>
</evidence>
<name>A0A8J2ZN62_9RHOB</name>
<dbReference type="SUPFAM" id="SSF53850">
    <property type="entry name" value="Periplasmic binding protein-like II"/>
    <property type="match status" value="1"/>
</dbReference>
<proteinExistence type="predicted"/>